<accession>A0A2K4ZIC0</accession>
<organism evidence="1 2">
    <name type="scientific">Acetatifactor muris</name>
    <dbReference type="NCBI Taxonomy" id="879566"/>
    <lineage>
        <taxon>Bacteria</taxon>
        <taxon>Bacillati</taxon>
        <taxon>Bacillota</taxon>
        <taxon>Clostridia</taxon>
        <taxon>Lachnospirales</taxon>
        <taxon>Lachnospiraceae</taxon>
        <taxon>Acetatifactor</taxon>
    </lineage>
</organism>
<reference evidence="1 2" key="1">
    <citation type="submission" date="2018-01" db="EMBL/GenBank/DDBJ databases">
        <authorList>
            <person name="Gaut B.S."/>
            <person name="Morton B.R."/>
            <person name="Clegg M.T."/>
            <person name="Duvall M.R."/>
        </authorList>
    </citation>
    <scope>NUCLEOTIDE SEQUENCE [LARGE SCALE GENOMIC DNA]</scope>
    <source>
        <strain evidence="1">GP69</strain>
    </source>
</reference>
<dbReference type="RefSeq" id="WP_257479266.1">
    <property type="nucleotide sequence ID" value="NZ_JANJZD010000013.1"/>
</dbReference>
<proteinExistence type="predicted"/>
<dbReference type="EMBL" id="OFSM01000014">
    <property type="protein sequence ID" value="SOY30210.1"/>
    <property type="molecule type" value="Genomic_DNA"/>
</dbReference>
<evidence type="ECO:0000313" key="2">
    <source>
        <dbReference type="Proteomes" id="UP000236311"/>
    </source>
</evidence>
<gene>
    <name evidence="1" type="ORF">AMURIS_02933</name>
</gene>
<keyword evidence="2" id="KW-1185">Reference proteome</keyword>
<evidence type="ECO:0000313" key="1">
    <source>
        <dbReference type="EMBL" id="SOY30210.1"/>
    </source>
</evidence>
<name>A0A2K4ZIC0_9FIRM</name>
<sequence>MIFSSIYANDDLSRYPEAIQKAIRFVAETRKTCIFMIKWKMRH</sequence>
<dbReference type="Proteomes" id="UP000236311">
    <property type="component" value="Unassembled WGS sequence"/>
</dbReference>
<dbReference type="AlphaFoldDB" id="A0A2K4ZIC0"/>
<protein>
    <submittedName>
        <fullName evidence="1">Uncharacterized protein</fullName>
    </submittedName>
</protein>